<dbReference type="AlphaFoldDB" id="A0A0R1SQH9"/>
<keyword evidence="3" id="KW-1185">Reference proteome</keyword>
<comment type="caution">
    <text evidence="2">The sequence shown here is derived from an EMBL/GenBank/DDBJ whole genome shotgun (WGS) entry which is preliminary data.</text>
</comment>
<dbReference type="EMBL" id="AZFA01000001">
    <property type="protein sequence ID" value="KRL68456.1"/>
    <property type="molecule type" value="Genomic_DNA"/>
</dbReference>
<organism evidence="2 3">
    <name type="scientific">Companilactobacillus versmoldensis DSM 14857 = KCTC 3814</name>
    <dbReference type="NCBI Taxonomy" id="1423815"/>
    <lineage>
        <taxon>Bacteria</taxon>
        <taxon>Bacillati</taxon>
        <taxon>Bacillota</taxon>
        <taxon>Bacilli</taxon>
        <taxon>Lactobacillales</taxon>
        <taxon>Lactobacillaceae</taxon>
        <taxon>Companilactobacillus</taxon>
    </lineage>
</organism>
<evidence type="ECO:0000256" key="1">
    <source>
        <dbReference type="SAM" id="Phobius"/>
    </source>
</evidence>
<keyword evidence="1" id="KW-1133">Transmembrane helix</keyword>
<proteinExistence type="predicted"/>
<keyword evidence="1" id="KW-0472">Membrane</keyword>
<dbReference type="Proteomes" id="UP000051647">
    <property type="component" value="Unassembled WGS sequence"/>
</dbReference>
<feature type="transmembrane region" description="Helical" evidence="1">
    <location>
        <begin position="12"/>
        <end position="30"/>
    </location>
</feature>
<dbReference type="RefSeq" id="WP_010623596.1">
    <property type="nucleotide sequence ID" value="NZ_AZFA01000001.1"/>
</dbReference>
<dbReference type="OrthoDB" id="3174721at2"/>
<name>A0A0R1SQH9_9LACO</name>
<keyword evidence="1" id="KW-0812">Transmembrane</keyword>
<sequence>MEVGSLAEWVEGGAEILAVSVALFLPYYQTRKNTRAKARRVKQVIIATTRELLDSSDIPNTNEYRELTLFVSFYGALGTNDNALKAIEIGNNIVDIIDSDKQLSESKKHQVKMKIHELKNLRI</sequence>
<protein>
    <submittedName>
        <fullName evidence="2">Uncharacterized protein</fullName>
    </submittedName>
</protein>
<dbReference type="PATRIC" id="fig|1423815.3.peg.155"/>
<reference evidence="2 3" key="1">
    <citation type="journal article" date="2015" name="Genome Announc.">
        <title>Expanding the biotechnology potential of lactobacilli through comparative genomics of 213 strains and associated genera.</title>
        <authorList>
            <person name="Sun Z."/>
            <person name="Harris H.M."/>
            <person name="McCann A."/>
            <person name="Guo C."/>
            <person name="Argimon S."/>
            <person name="Zhang W."/>
            <person name="Yang X."/>
            <person name="Jeffery I.B."/>
            <person name="Cooney J.C."/>
            <person name="Kagawa T.F."/>
            <person name="Liu W."/>
            <person name="Song Y."/>
            <person name="Salvetti E."/>
            <person name="Wrobel A."/>
            <person name="Rasinkangas P."/>
            <person name="Parkhill J."/>
            <person name="Rea M.C."/>
            <person name="O'Sullivan O."/>
            <person name="Ritari J."/>
            <person name="Douillard F.P."/>
            <person name="Paul Ross R."/>
            <person name="Yang R."/>
            <person name="Briner A.E."/>
            <person name="Felis G.E."/>
            <person name="de Vos W.M."/>
            <person name="Barrangou R."/>
            <person name="Klaenhammer T.R."/>
            <person name="Caufield P.W."/>
            <person name="Cui Y."/>
            <person name="Zhang H."/>
            <person name="O'Toole P.W."/>
        </authorList>
    </citation>
    <scope>NUCLEOTIDE SEQUENCE [LARGE SCALE GENOMIC DNA]</scope>
    <source>
        <strain evidence="2 3">DSM 14857</strain>
    </source>
</reference>
<gene>
    <name evidence="2" type="ORF">FC27_GL000154</name>
</gene>
<evidence type="ECO:0000313" key="3">
    <source>
        <dbReference type="Proteomes" id="UP000051647"/>
    </source>
</evidence>
<evidence type="ECO:0000313" key="2">
    <source>
        <dbReference type="EMBL" id="KRL68456.1"/>
    </source>
</evidence>
<accession>A0A0R1SQH9</accession>